<feature type="compositionally biased region" description="Basic and acidic residues" evidence="2">
    <location>
        <begin position="8"/>
        <end position="24"/>
    </location>
</feature>
<feature type="region of interest" description="Disordered" evidence="2">
    <location>
        <begin position="1"/>
        <end position="32"/>
    </location>
</feature>
<gene>
    <name evidence="5" type="ordered locus">Taci_1331</name>
</gene>
<dbReference type="EnsemblBacteria" id="ACZ19562">
    <property type="protein sequence ID" value="ACZ19562"/>
    <property type="gene ID" value="Taci_1331"/>
</dbReference>
<dbReference type="OrthoDB" id="5581at2"/>
<feature type="domain" description="Magnesium transporter MgtE intracellular" evidence="4">
    <location>
        <begin position="164"/>
        <end position="222"/>
    </location>
</feature>
<dbReference type="STRING" id="525903.Taci_1331"/>
<feature type="coiled-coil region" evidence="1">
    <location>
        <begin position="100"/>
        <end position="159"/>
    </location>
</feature>
<sequence>MPEDDTREELPEVQEERPKREDKPKPKKKKGPSKLRRLLLLSLLLLGVALGLHFSGAVDMRGPMFRAVYSIPKVGPSLGAALGIPATYAMSSQERRAMEIRQMEEALSALKAELDRRGAELDAASADLSARQGEIAKLEAQLQAKLKELEAEDDKKEQASLASLEDVLKTYKDMSPRNAAQIIGKMNEDLAVEILSRLPKDQAAKILGRMDADLAARLTERLANVEKRP</sequence>
<evidence type="ECO:0000259" key="4">
    <source>
        <dbReference type="Pfam" id="PF03448"/>
    </source>
</evidence>
<dbReference type="Pfam" id="PF03448">
    <property type="entry name" value="MgtE_N"/>
    <property type="match status" value="1"/>
</dbReference>
<dbReference type="RefSeq" id="WP_012870073.1">
    <property type="nucleotide sequence ID" value="NC_013522.1"/>
</dbReference>
<accession>D1B6C1</accession>
<keyword evidence="3" id="KW-0812">Transmembrane</keyword>
<dbReference type="InterPro" id="IPR006668">
    <property type="entry name" value="Mg_transptr_MgtE_intracell_dom"/>
</dbReference>
<dbReference type="Proteomes" id="UP000002030">
    <property type="component" value="Chromosome"/>
</dbReference>
<evidence type="ECO:0000256" key="2">
    <source>
        <dbReference type="SAM" id="MobiDB-lite"/>
    </source>
</evidence>
<dbReference type="Gene3D" id="1.25.60.10">
    <property type="entry name" value="MgtE N-terminal domain-like"/>
    <property type="match status" value="1"/>
</dbReference>
<name>D1B6C1_THEAS</name>
<evidence type="ECO:0000313" key="6">
    <source>
        <dbReference type="Proteomes" id="UP000002030"/>
    </source>
</evidence>
<dbReference type="KEGG" id="tai:Taci_1331"/>
<dbReference type="SUPFAM" id="SSF158791">
    <property type="entry name" value="MgtE N-terminal domain-like"/>
    <property type="match status" value="1"/>
</dbReference>
<dbReference type="HOGENOM" id="CLU_1209326_0_0_0"/>
<organism evidence="5 6">
    <name type="scientific">Thermanaerovibrio acidaminovorans (strain ATCC 49978 / DSM 6589 / Su883)</name>
    <name type="common">Selenomonas acidaminovorans</name>
    <dbReference type="NCBI Taxonomy" id="525903"/>
    <lineage>
        <taxon>Bacteria</taxon>
        <taxon>Thermotogati</taxon>
        <taxon>Synergistota</taxon>
        <taxon>Synergistia</taxon>
        <taxon>Synergistales</taxon>
        <taxon>Synergistaceae</taxon>
        <taxon>Thermanaerovibrio</taxon>
    </lineage>
</organism>
<proteinExistence type="predicted"/>
<protein>
    <recommendedName>
        <fullName evidence="4">Magnesium transporter MgtE intracellular domain-containing protein</fullName>
    </recommendedName>
</protein>
<evidence type="ECO:0000313" key="5">
    <source>
        <dbReference type="EMBL" id="ACZ19562.1"/>
    </source>
</evidence>
<keyword evidence="1" id="KW-0175">Coiled coil</keyword>
<feature type="transmembrane region" description="Helical" evidence="3">
    <location>
        <begin position="35"/>
        <end position="54"/>
    </location>
</feature>
<evidence type="ECO:0000256" key="3">
    <source>
        <dbReference type="SAM" id="Phobius"/>
    </source>
</evidence>
<dbReference type="AlphaFoldDB" id="D1B6C1"/>
<keyword evidence="6" id="KW-1185">Reference proteome</keyword>
<keyword evidence="3" id="KW-1133">Transmembrane helix</keyword>
<dbReference type="EMBL" id="CP001818">
    <property type="protein sequence ID" value="ACZ19562.1"/>
    <property type="molecule type" value="Genomic_DNA"/>
</dbReference>
<reference evidence="5 6" key="1">
    <citation type="journal article" date="2009" name="Stand. Genomic Sci.">
        <title>Complete genome sequence of Thermanaerovibrio acidaminovorans type strain (Su883).</title>
        <authorList>
            <person name="Chovatia M."/>
            <person name="Sikorski J."/>
            <person name="Schroder M."/>
            <person name="Lapidus A."/>
            <person name="Nolan M."/>
            <person name="Tice H."/>
            <person name="Glavina Del Rio T."/>
            <person name="Copeland A."/>
            <person name="Cheng J.F."/>
            <person name="Lucas S."/>
            <person name="Chen F."/>
            <person name="Bruce D."/>
            <person name="Goodwin L."/>
            <person name="Pitluck S."/>
            <person name="Ivanova N."/>
            <person name="Mavromatis K."/>
            <person name="Ovchinnikova G."/>
            <person name="Pati A."/>
            <person name="Chen A."/>
            <person name="Palaniappan K."/>
            <person name="Land M."/>
            <person name="Hauser L."/>
            <person name="Chang Y.J."/>
            <person name="Jeffries C.D."/>
            <person name="Chain P."/>
            <person name="Saunders E."/>
            <person name="Detter J.C."/>
            <person name="Brettin T."/>
            <person name="Rohde M."/>
            <person name="Goker M."/>
            <person name="Spring S."/>
            <person name="Bristow J."/>
            <person name="Markowitz V."/>
            <person name="Hugenholtz P."/>
            <person name="Kyrpides N.C."/>
            <person name="Klenk H.P."/>
            <person name="Eisen J.A."/>
        </authorList>
    </citation>
    <scope>NUCLEOTIDE SEQUENCE [LARGE SCALE GENOMIC DNA]</scope>
    <source>
        <strain evidence="6">ATCC 49978 / DSM 6589 / Su883</strain>
    </source>
</reference>
<keyword evidence="3" id="KW-0472">Membrane</keyword>
<evidence type="ECO:0000256" key="1">
    <source>
        <dbReference type="SAM" id="Coils"/>
    </source>
</evidence>
<dbReference type="InterPro" id="IPR038076">
    <property type="entry name" value="MgtE_N_sf"/>
</dbReference>
<dbReference type="eggNOG" id="COG3334">
    <property type="taxonomic scope" value="Bacteria"/>
</dbReference>